<dbReference type="AlphaFoldDB" id="A0AA47E5C9"/>
<keyword evidence="1" id="KW-0812">Transmembrane</keyword>
<dbReference type="Proteomes" id="UP001164632">
    <property type="component" value="Chromosome"/>
</dbReference>
<feature type="transmembrane region" description="Helical" evidence="1">
    <location>
        <begin position="23"/>
        <end position="46"/>
    </location>
</feature>
<accession>A0AA47E5C9</accession>
<organism evidence="2 3">
    <name type="scientific">Stutzerimonas frequens</name>
    <dbReference type="NCBI Taxonomy" id="2968969"/>
    <lineage>
        <taxon>Bacteria</taxon>
        <taxon>Pseudomonadati</taxon>
        <taxon>Pseudomonadota</taxon>
        <taxon>Gammaproteobacteria</taxon>
        <taxon>Pseudomonadales</taxon>
        <taxon>Pseudomonadaceae</taxon>
        <taxon>Stutzerimonas</taxon>
    </lineage>
</organism>
<dbReference type="EMBL" id="CP113257">
    <property type="protein sequence ID" value="WAE54456.1"/>
    <property type="molecule type" value="Genomic_DNA"/>
</dbReference>
<dbReference type="RefSeq" id="WP_267932656.1">
    <property type="nucleotide sequence ID" value="NZ_CP113257.1"/>
</dbReference>
<evidence type="ECO:0000313" key="2">
    <source>
        <dbReference type="EMBL" id="WAE54456.1"/>
    </source>
</evidence>
<proteinExistence type="predicted"/>
<keyword evidence="1" id="KW-0472">Membrane</keyword>
<name>A0AA47E5C9_9GAMM</name>
<evidence type="ECO:0000256" key="1">
    <source>
        <dbReference type="SAM" id="Phobius"/>
    </source>
</evidence>
<reference evidence="2" key="1">
    <citation type="submission" date="2022-11" db="EMBL/GenBank/DDBJ databases">
        <title>Genomic of Pseudomonas TF18.</title>
        <authorList>
            <person name="Liu T."/>
        </authorList>
    </citation>
    <scope>NUCLEOTIDE SEQUENCE</scope>
    <source>
        <strain evidence="2">TF18</strain>
    </source>
</reference>
<evidence type="ECO:0000313" key="3">
    <source>
        <dbReference type="Proteomes" id="UP001164632"/>
    </source>
</evidence>
<gene>
    <name evidence="2" type="ORF">OSV15_09990</name>
</gene>
<protein>
    <submittedName>
        <fullName evidence="2">Uncharacterized protein</fullName>
    </submittedName>
</protein>
<keyword evidence="1" id="KW-1133">Transmembrane helix</keyword>
<sequence>MSVPVDPRSREDGFEHQDANVKVLLVIGFGLLATLVAGLLGVGMLIGYYNSAPEARVTALERDTIIPPRPRLENDAHRNAKRVIGEAEERLRHYAWADREAGIARIPLKRARALLLERGWPAPVEARGDEDIRLQQAKRRAEP</sequence>